<keyword evidence="5" id="KW-1185">Reference proteome</keyword>
<proteinExistence type="predicted"/>
<sequence length="700" mass="79126">MRLVLVGEECQNNKELKTAIKLETVFVLSSFEGEVYHKLLKAETRIVGPPVIIQCSKDKKTLPSHSRPLYSPAMCGVIVCFTGFHRREEVTPLADIVHHLGGSVRKDISPKVTHLVANCTDGQKYRFAVSFGTPIMSADWIYRIWAERNVISIKATDEKFMHHRVPPFFNCCLSFIGFSDEEKKHMEELTIENGGMFAPMGDEECSHLVIDDQNVKEMPTNMLLPPQVVRGEWFWGSIQMEACADESLYEFQQVENSSTSATSIFTPGRSMSGSKSRKRKRIRENIALLAAEHDVDSPMRKRSSTEMGSVSMSPNSFLDASNTPDKSDIENIDVSRDKSHISVKISPRLQVVTELLQTEKNYVNILHTILNVFKSEIEKPNQYNGAILGPQETKLIFGNIPPIYDVHLKIRDELTDIVENWSENRLVGDTITKHADALLKAYPPFVNFFEQTKEMIAKCDKTNSRFHAFLKVCLLKPECGRQNLTELLIRPVQRLPSVSLLLNDILKHTSKENPDYVKIEKAVSVLKELCKRRIKYINSLKSPANLKTPQKAYKHLSMIPLNTVKRVLNFVDTEDCKNAFGVICSGNTETRDRYNVHSFMADSDECTKKEFITIIGKRVSRAFSFNKTPSRLKRAVSHVFSPFASNSQLHTPGDLRGKRLASCMDLTESVSPTNSFASTMMLDDSDTISLGAYSLKDQLD</sequence>
<evidence type="ECO:0000259" key="2">
    <source>
        <dbReference type="PROSITE" id="PS50010"/>
    </source>
</evidence>
<dbReference type="Pfam" id="PF00621">
    <property type="entry name" value="RhoGEF"/>
    <property type="match status" value="1"/>
</dbReference>
<dbReference type="Proteomes" id="UP001217089">
    <property type="component" value="Unassembled WGS sequence"/>
</dbReference>
<dbReference type="Gene3D" id="1.20.900.10">
    <property type="entry name" value="Dbl homology (DH) domain"/>
    <property type="match status" value="1"/>
</dbReference>
<reference evidence="4 5" key="1">
    <citation type="submission" date="2022-12" db="EMBL/GenBank/DDBJ databases">
        <title>Chromosome-level genome of Tegillarca granosa.</title>
        <authorList>
            <person name="Kim J."/>
        </authorList>
    </citation>
    <scope>NUCLEOTIDE SEQUENCE [LARGE SCALE GENOMIC DNA]</scope>
    <source>
        <strain evidence="4">Teg-2019</strain>
        <tissue evidence="4">Adductor muscle</tissue>
    </source>
</reference>
<dbReference type="CDD" id="cd17733">
    <property type="entry name" value="BRCT_Ect2_rpt1"/>
    <property type="match status" value="1"/>
</dbReference>
<dbReference type="InterPro" id="IPR036420">
    <property type="entry name" value="BRCT_dom_sf"/>
</dbReference>
<protein>
    <recommendedName>
        <fullName evidence="6">Protein ECT2</fullName>
    </recommendedName>
</protein>
<feature type="domain" description="BRCT" evidence="3">
    <location>
        <begin position="69"/>
        <end position="143"/>
    </location>
</feature>
<name>A0ABQ9F0H4_TEGGR</name>
<dbReference type="PANTHER" id="PTHR16777:SF2">
    <property type="entry name" value="PROTEIN ECT2"/>
    <property type="match status" value="1"/>
</dbReference>
<gene>
    <name evidence="4" type="ORF">KUTeg_012694</name>
</gene>
<evidence type="ECO:0000313" key="5">
    <source>
        <dbReference type="Proteomes" id="UP001217089"/>
    </source>
</evidence>
<evidence type="ECO:0000256" key="1">
    <source>
        <dbReference type="SAM" id="MobiDB-lite"/>
    </source>
</evidence>
<dbReference type="PROSITE" id="PS00741">
    <property type="entry name" value="DH_1"/>
    <property type="match status" value="1"/>
</dbReference>
<dbReference type="Gene3D" id="3.40.50.10190">
    <property type="entry name" value="BRCT domain"/>
    <property type="match status" value="3"/>
</dbReference>
<evidence type="ECO:0000259" key="3">
    <source>
        <dbReference type="PROSITE" id="PS50172"/>
    </source>
</evidence>
<dbReference type="EMBL" id="JARBDR010000640">
    <property type="protein sequence ID" value="KAJ8310829.1"/>
    <property type="molecule type" value="Genomic_DNA"/>
</dbReference>
<feature type="region of interest" description="Disordered" evidence="1">
    <location>
        <begin position="295"/>
        <end position="330"/>
    </location>
</feature>
<dbReference type="SUPFAM" id="SSF52113">
    <property type="entry name" value="BRCT domain"/>
    <property type="match status" value="2"/>
</dbReference>
<evidence type="ECO:0000313" key="4">
    <source>
        <dbReference type="EMBL" id="KAJ8310829.1"/>
    </source>
</evidence>
<dbReference type="InterPro" id="IPR035899">
    <property type="entry name" value="DBL_dom_sf"/>
</dbReference>
<feature type="domain" description="BRCT" evidence="3">
    <location>
        <begin position="163"/>
        <end position="251"/>
    </location>
</feature>
<dbReference type="SMART" id="SM00292">
    <property type="entry name" value="BRCT"/>
    <property type="match status" value="2"/>
</dbReference>
<dbReference type="CDD" id="cd17732">
    <property type="entry name" value="BRCT_Ect2_rpt2"/>
    <property type="match status" value="1"/>
</dbReference>
<dbReference type="CDD" id="cd00160">
    <property type="entry name" value="RhoGEF"/>
    <property type="match status" value="1"/>
</dbReference>
<dbReference type="Pfam" id="PF21243">
    <property type="entry name" value="ECT2_BRCT0"/>
    <property type="match status" value="1"/>
</dbReference>
<dbReference type="InterPro" id="IPR000219">
    <property type="entry name" value="DH_dom"/>
</dbReference>
<evidence type="ECO:0008006" key="6">
    <source>
        <dbReference type="Google" id="ProtNLM"/>
    </source>
</evidence>
<dbReference type="InterPro" id="IPR001331">
    <property type="entry name" value="GDS_CDC24_CS"/>
</dbReference>
<dbReference type="InterPro" id="IPR001357">
    <property type="entry name" value="BRCT_dom"/>
</dbReference>
<dbReference type="SUPFAM" id="SSF48065">
    <property type="entry name" value="DBL homology domain (DH-domain)"/>
    <property type="match status" value="1"/>
</dbReference>
<accession>A0ABQ9F0H4</accession>
<dbReference type="InterPro" id="IPR049396">
    <property type="entry name" value="ECT2_BRCT0"/>
</dbReference>
<dbReference type="PROSITE" id="PS50010">
    <property type="entry name" value="DH_2"/>
    <property type="match status" value="1"/>
</dbReference>
<feature type="compositionally biased region" description="Polar residues" evidence="1">
    <location>
        <begin position="305"/>
        <end position="324"/>
    </location>
</feature>
<organism evidence="4 5">
    <name type="scientific">Tegillarca granosa</name>
    <name type="common">Malaysian cockle</name>
    <name type="synonym">Anadara granosa</name>
    <dbReference type="NCBI Taxonomy" id="220873"/>
    <lineage>
        <taxon>Eukaryota</taxon>
        <taxon>Metazoa</taxon>
        <taxon>Spiralia</taxon>
        <taxon>Lophotrochozoa</taxon>
        <taxon>Mollusca</taxon>
        <taxon>Bivalvia</taxon>
        <taxon>Autobranchia</taxon>
        <taxon>Pteriomorphia</taxon>
        <taxon>Arcoida</taxon>
        <taxon>Arcoidea</taxon>
        <taxon>Arcidae</taxon>
        <taxon>Tegillarca</taxon>
    </lineage>
</organism>
<feature type="domain" description="DH" evidence="2">
    <location>
        <begin position="347"/>
        <end position="529"/>
    </location>
</feature>
<dbReference type="PROSITE" id="PS50172">
    <property type="entry name" value="BRCT"/>
    <property type="match status" value="2"/>
</dbReference>
<dbReference type="SMART" id="SM00325">
    <property type="entry name" value="RhoGEF"/>
    <property type="match status" value="1"/>
</dbReference>
<comment type="caution">
    <text evidence="4">The sequence shown here is derived from an EMBL/GenBank/DDBJ whole genome shotgun (WGS) entry which is preliminary data.</text>
</comment>
<dbReference type="InterPro" id="IPR026817">
    <property type="entry name" value="Ect2"/>
</dbReference>
<dbReference type="PANTHER" id="PTHR16777">
    <property type="entry name" value="PROTEIN ECT2"/>
    <property type="match status" value="1"/>
</dbReference>
<dbReference type="Pfam" id="PF12738">
    <property type="entry name" value="PTCB-BRCT"/>
    <property type="match status" value="1"/>
</dbReference>